<dbReference type="PANTHER" id="PTHR11699">
    <property type="entry name" value="ALDEHYDE DEHYDROGENASE-RELATED"/>
    <property type="match status" value="1"/>
</dbReference>
<dbReference type="InterPro" id="IPR016161">
    <property type="entry name" value="Ald_DH/histidinol_DH"/>
</dbReference>
<name>A0A2V2V717_TRYCR</name>
<dbReference type="VEuPathDB" id="TriTrypDB:TcYC6_0106450"/>
<feature type="domain" description="Aldehyde dehydrogenase" evidence="1">
    <location>
        <begin position="342"/>
        <end position="452"/>
    </location>
</feature>
<dbReference type="InterPro" id="IPR015590">
    <property type="entry name" value="Aldehyde_DH_dom"/>
</dbReference>
<evidence type="ECO:0000313" key="2">
    <source>
        <dbReference type="EMBL" id="PWU91316.1"/>
    </source>
</evidence>
<dbReference type="VEuPathDB" id="TriTrypDB:TCSYLVIO_002916"/>
<dbReference type="VEuPathDB" id="TriTrypDB:TcG_01462"/>
<evidence type="ECO:0000313" key="3">
    <source>
        <dbReference type="Proteomes" id="UP000246121"/>
    </source>
</evidence>
<proteinExistence type="predicted"/>
<dbReference type="VEuPathDB" id="TriTrypDB:TcCLB.511389.20"/>
<accession>A0A2V2V717</accession>
<dbReference type="VEuPathDB" id="TriTrypDB:C4B63_44g115"/>
<organism evidence="2 3">
    <name type="scientific">Trypanosoma cruzi</name>
    <dbReference type="NCBI Taxonomy" id="5693"/>
    <lineage>
        <taxon>Eukaryota</taxon>
        <taxon>Discoba</taxon>
        <taxon>Euglenozoa</taxon>
        <taxon>Kinetoplastea</taxon>
        <taxon>Metakinetoplastina</taxon>
        <taxon>Trypanosomatida</taxon>
        <taxon>Trypanosomatidae</taxon>
        <taxon>Trypanosoma</taxon>
        <taxon>Schizotrypanum</taxon>
    </lineage>
</organism>
<dbReference type="VEuPathDB" id="TriTrypDB:TcCL_NonESM04821"/>
<dbReference type="VEuPathDB" id="TriTrypDB:TcBrA4_0033330"/>
<dbReference type="InterPro" id="IPR016162">
    <property type="entry name" value="Ald_DH_N"/>
</dbReference>
<dbReference type="Gene3D" id="3.40.309.10">
    <property type="entry name" value="Aldehyde Dehydrogenase, Chain A, domain 2"/>
    <property type="match status" value="1"/>
</dbReference>
<feature type="domain" description="Aldehyde dehydrogenase" evidence="1">
    <location>
        <begin position="69"/>
        <end position="275"/>
    </location>
</feature>
<dbReference type="Gene3D" id="3.40.605.10">
    <property type="entry name" value="Aldehyde Dehydrogenase, Chain A, domain 1"/>
    <property type="match status" value="1"/>
</dbReference>
<dbReference type="VEuPathDB" id="TriTrypDB:TCDM_04876"/>
<comment type="caution">
    <text evidence="2">The sequence shown here is derived from an EMBL/GenBank/DDBJ whole genome shotgun (WGS) entry which is preliminary data.</text>
</comment>
<dbReference type="VEuPathDB" id="TriTrypDB:Tc_MARK_1627"/>
<dbReference type="Pfam" id="PF00171">
    <property type="entry name" value="Aldedh"/>
    <property type="match status" value="2"/>
</dbReference>
<reference evidence="2 3" key="1">
    <citation type="journal article" date="2018" name="Microb. Genom.">
        <title>Expanding an expanded genome: long-read sequencing of Trypanosoma cruzi.</title>
        <authorList>
            <person name="Berna L."/>
            <person name="Rodriguez M."/>
            <person name="Chiribao M.L."/>
            <person name="Parodi-Talice A."/>
            <person name="Pita S."/>
            <person name="Rijo G."/>
            <person name="Alvarez-Valin F."/>
            <person name="Robello C."/>
        </authorList>
    </citation>
    <scope>NUCLEOTIDE SEQUENCE [LARGE SCALE GENOMIC DNA]</scope>
    <source>
        <strain evidence="2 3">Dm28c</strain>
    </source>
</reference>
<gene>
    <name evidence="2" type="ORF">C4B63_44g115</name>
</gene>
<dbReference type="EMBL" id="PRFA01000044">
    <property type="protein sequence ID" value="PWU91316.1"/>
    <property type="molecule type" value="Genomic_DNA"/>
</dbReference>
<dbReference type="GO" id="GO:0016620">
    <property type="term" value="F:oxidoreductase activity, acting on the aldehyde or oxo group of donors, NAD or NADP as acceptor"/>
    <property type="evidence" value="ECO:0007669"/>
    <property type="project" value="InterPro"/>
</dbReference>
<dbReference type="VEuPathDB" id="TriTrypDB:BCY84_21688"/>
<dbReference type="AlphaFoldDB" id="A0A2V2V717"/>
<evidence type="ECO:0000259" key="1">
    <source>
        <dbReference type="Pfam" id="PF00171"/>
    </source>
</evidence>
<dbReference type="SUPFAM" id="SSF53720">
    <property type="entry name" value="ALDH-like"/>
    <property type="match status" value="1"/>
</dbReference>
<sequence length="519" mass="56263">MWRCGMMPRTRVLRFVWKQSYRDLLPPAAASAYVCGQLRWCDSCDGGGVPAVLESPSDAAGVYSFFSQSTASAVRALRDVTRSAHSLSVTDRRLALDGLAVLLRENADLLASADALVTGMCLRDARRSLDAALNFILFCEQRLRTPTAAAKTTVIMKDAASVDAEEVLHSFGCGGANICGDSHVVSTLTGKSSVALCVTAANYPLQWGMETVATALLRGSAAVWLPSLDTPLSALWLMHLLHRSNKNVVADSRGAVNIILCRADDVVAAFSRQQERDLSIVGLKNGFRDRQLSRSHQSHGIPSAINHGSISCITRWYHRVMKPSLAVVGSAHHHTETMAVRLDASRVAARICQHAFHGNGKMLYALHIAFVPKQDVLPVLQSVVQYVRNLRLGHSLDPSANMGPLPGAAHMAAMKETVEAAVCCGDVKFQHVCGGFDVAMPAGFFCLPCAFYATVANVTPAGTEMSIRVLCETTARLRFGLDRLGGGPFVVVCGYDSPQQREALEVVLREKEQYVLHYW</sequence>
<dbReference type="VEuPathDB" id="TriTrypDB:C3747_141g22"/>
<dbReference type="Proteomes" id="UP000246121">
    <property type="component" value="Unassembled WGS sequence"/>
</dbReference>
<protein>
    <recommendedName>
        <fullName evidence="1">Aldehyde dehydrogenase domain-containing protein</fullName>
    </recommendedName>
</protein>
<dbReference type="InterPro" id="IPR016163">
    <property type="entry name" value="Ald_DH_C"/>
</dbReference>